<dbReference type="Pfam" id="PF01656">
    <property type="entry name" value="CbiA"/>
    <property type="match status" value="1"/>
</dbReference>
<name>A0A518BDW2_9BACT</name>
<evidence type="ECO:0000259" key="6">
    <source>
        <dbReference type="Pfam" id="PF07685"/>
    </source>
</evidence>
<dbReference type="GO" id="GO:0009236">
    <property type="term" value="P:cobalamin biosynthetic process"/>
    <property type="evidence" value="ECO:0007669"/>
    <property type="project" value="UniProtKB-UniRule"/>
</dbReference>
<comment type="function">
    <text evidence="4">Catalyzes amidations at positions B, D, E, and G on adenosylcobyrinic A,C-diamide. NH(2) groups are provided by glutamine, and one molecule of ATP is hydrogenolyzed for each amidation.</text>
</comment>
<protein>
    <recommendedName>
        <fullName evidence="4">Cobyric acid synthase</fullName>
    </recommendedName>
</protein>
<dbReference type="InterPro" id="IPR011698">
    <property type="entry name" value="GATase_3"/>
</dbReference>
<evidence type="ECO:0000256" key="3">
    <source>
        <dbReference type="ARBA" id="ARBA00022962"/>
    </source>
</evidence>
<dbReference type="InterPro" id="IPR027417">
    <property type="entry name" value="P-loop_NTPase"/>
</dbReference>
<organism evidence="7 8">
    <name type="scientific">Engelhardtia mirabilis</name>
    <dbReference type="NCBI Taxonomy" id="2528011"/>
    <lineage>
        <taxon>Bacteria</taxon>
        <taxon>Pseudomonadati</taxon>
        <taxon>Planctomycetota</taxon>
        <taxon>Planctomycetia</taxon>
        <taxon>Planctomycetia incertae sedis</taxon>
        <taxon>Engelhardtia</taxon>
    </lineage>
</organism>
<dbReference type="RefSeq" id="WP_419192008.1">
    <property type="nucleotide sequence ID" value="NZ_CP036287.1"/>
</dbReference>
<dbReference type="InterPro" id="IPR047045">
    <property type="entry name" value="CobQ_N"/>
</dbReference>
<dbReference type="SUPFAM" id="SSF52540">
    <property type="entry name" value="P-loop containing nucleoside triphosphate hydrolases"/>
    <property type="match status" value="1"/>
</dbReference>
<comment type="similarity">
    <text evidence="4">Belongs to the CobB/CobQ family. CobQ subfamily.</text>
</comment>
<dbReference type="SUPFAM" id="SSF52317">
    <property type="entry name" value="Class I glutamine amidotransferase-like"/>
    <property type="match status" value="1"/>
</dbReference>
<dbReference type="InterPro" id="IPR004459">
    <property type="entry name" value="CobQ_synth"/>
</dbReference>
<reference evidence="7 8" key="1">
    <citation type="submission" date="2019-02" db="EMBL/GenBank/DDBJ databases">
        <title>Deep-cultivation of Planctomycetes and their phenomic and genomic characterization uncovers novel biology.</title>
        <authorList>
            <person name="Wiegand S."/>
            <person name="Jogler M."/>
            <person name="Boedeker C."/>
            <person name="Pinto D."/>
            <person name="Vollmers J."/>
            <person name="Rivas-Marin E."/>
            <person name="Kohn T."/>
            <person name="Peeters S.H."/>
            <person name="Heuer A."/>
            <person name="Rast P."/>
            <person name="Oberbeckmann S."/>
            <person name="Bunk B."/>
            <person name="Jeske O."/>
            <person name="Meyerdierks A."/>
            <person name="Storesund J.E."/>
            <person name="Kallscheuer N."/>
            <person name="Luecker S."/>
            <person name="Lage O.M."/>
            <person name="Pohl T."/>
            <person name="Merkel B.J."/>
            <person name="Hornburger P."/>
            <person name="Mueller R.-W."/>
            <person name="Bruemmer F."/>
            <person name="Labrenz M."/>
            <person name="Spormann A.M."/>
            <person name="Op den Camp H."/>
            <person name="Overmann J."/>
            <person name="Amann R."/>
            <person name="Jetten M.S.M."/>
            <person name="Mascher T."/>
            <person name="Medema M.H."/>
            <person name="Devos D.P."/>
            <person name="Kaster A.-K."/>
            <person name="Ovreas L."/>
            <person name="Rohde M."/>
            <person name="Galperin M.Y."/>
            <person name="Jogler C."/>
        </authorList>
    </citation>
    <scope>NUCLEOTIDE SEQUENCE [LARGE SCALE GENOMIC DNA]</scope>
    <source>
        <strain evidence="7 8">Pla133</strain>
    </source>
</reference>
<dbReference type="KEGG" id="pbap:Pla133_02200"/>
<keyword evidence="3 4" id="KW-0315">Glutamine amidotransferase</keyword>
<evidence type="ECO:0000259" key="5">
    <source>
        <dbReference type="Pfam" id="PF01656"/>
    </source>
</evidence>
<dbReference type="Gene3D" id="3.40.50.300">
    <property type="entry name" value="P-loop containing nucleotide triphosphate hydrolases"/>
    <property type="match status" value="1"/>
</dbReference>
<sequence>MNGPTRASTPLMVMGCTSDAGKSFLVTALCRHYANRGLRVAPFKAQNMSNNAAVTPTGEEIGRAQYLQALAARVTPDARMNPVLLKPSADTHAQVVVRGRYAPLVTGTPWMERRARLWPAVAECLAELTAQFDLVVIEGAGSPAEINLRRADIVNMAVAIEAEADVYLASDIDRGGSFAHLLGTYECLTEEERARIKGFVLNRFRGDPTLLGEAPAWLEERTGVPVVALVPYRRHTLPEEDALNRTGRPQAGAVNVALIVYPWASNLDEFDPLVFAEGVQVVPITRHSRLDHYDLVVLPGSKDSSASLAHLRVSGLDREIEAAARSGVRVLGVCGGMQILGRRIHDPEGLESGDCDGLGLLDLETTLVPAKRTEQVVARLVGEGPLAGTTVAGYEIHHGQTVPGPGVRPYLADGLGWSQGPVTGVYLHGLAENTAWRQDLLESLGWKGRAEDWATAVDAQIESIAGLVESSGWAAALDAR</sequence>
<dbReference type="InterPro" id="IPR029062">
    <property type="entry name" value="Class_I_gatase-like"/>
</dbReference>
<dbReference type="NCBIfam" id="NF001989">
    <property type="entry name" value="PRK00784.1"/>
    <property type="match status" value="1"/>
</dbReference>
<evidence type="ECO:0000256" key="2">
    <source>
        <dbReference type="ARBA" id="ARBA00022573"/>
    </source>
</evidence>
<dbReference type="GO" id="GO:0003824">
    <property type="term" value="F:catalytic activity"/>
    <property type="evidence" value="ECO:0007669"/>
    <property type="project" value="InterPro"/>
</dbReference>
<gene>
    <name evidence="4 7" type="primary">cobQ</name>
    <name evidence="7" type="ORF">Pla133_02200</name>
</gene>
<feature type="domain" description="CobB/CobQ-like glutamine amidotransferase" evidence="6">
    <location>
        <begin position="255"/>
        <end position="435"/>
    </location>
</feature>
<evidence type="ECO:0000313" key="7">
    <source>
        <dbReference type="EMBL" id="QDU65156.1"/>
    </source>
</evidence>
<dbReference type="PROSITE" id="PS51274">
    <property type="entry name" value="GATASE_COBBQ"/>
    <property type="match status" value="1"/>
</dbReference>
<feature type="active site" description="Nucleophile" evidence="4">
    <location>
        <position position="334"/>
    </location>
</feature>
<dbReference type="Proteomes" id="UP000316921">
    <property type="component" value="Chromosome"/>
</dbReference>
<evidence type="ECO:0000313" key="8">
    <source>
        <dbReference type="Proteomes" id="UP000316921"/>
    </source>
</evidence>
<evidence type="ECO:0000256" key="1">
    <source>
        <dbReference type="ARBA" id="ARBA00004953"/>
    </source>
</evidence>
<evidence type="ECO:0000256" key="4">
    <source>
        <dbReference type="HAMAP-Rule" id="MF_00028"/>
    </source>
</evidence>
<dbReference type="CDD" id="cd05389">
    <property type="entry name" value="CobQ_N"/>
    <property type="match status" value="1"/>
</dbReference>
<dbReference type="UniPathway" id="UPA00148"/>
<dbReference type="CDD" id="cd01750">
    <property type="entry name" value="GATase1_CobQ"/>
    <property type="match status" value="1"/>
</dbReference>
<comment type="pathway">
    <text evidence="1 4">Cofactor biosynthesis; adenosylcobalamin biosynthesis.</text>
</comment>
<dbReference type="PANTHER" id="PTHR21343:SF1">
    <property type="entry name" value="COBYRIC ACID SYNTHASE"/>
    <property type="match status" value="1"/>
</dbReference>
<dbReference type="Pfam" id="PF07685">
    <property type="entry name" value="GATase_3"/>
    <property type="match status" value="1"/>
</dbReference>
<dbReference type="HAMAP" id="MF_00028">
    <property type="entry name" value="CobQ"/>
    <property type="match status" value="1"/>
</dbReference>
<dbReference type="EMBL" id="CP036287">
    <property type="protein sequence ID" value="QDU65156.1"/>
    <property type="molecule type" value="Genomic_DNA"/>
</dbReference>
<dbReference type="InterPro" id="IPR002586">
    <property type="entry name" value="CobQ/CobB/MinD/ParA_Nub-bd_dom"/>
</dbReference>
<dbReference type="Gene3D" id="3.40.50.880">
    <property type="match status" value="1"/>
</dbReference>
<accession>A0A518BDW2</accession>
<dbReference type="InterPro" id="IPR033949">
    <property type="entry name" value="CobQ_GATase1"/>
</dbReference>
<proteinExistence type="inferred from homology"/>
<feature type="domain" description="CobQ/CobB/MinD/ParA nucleotide binding" evidence="5">
    <location>
        <begin position="11"/>
        <end position="235"/>
    </location>
</feature>
<dbReference type="GO" id="GO:0015420">
    <property type="term" value="F:ABC-type vitamin B12 transporter activity"/>
    <property type="evidence" value="ECO:0007669"/>
    <property type="project" value="UniProtKB-UniRule"/>
</dbReference>
<dbReference type="AlphaFoldDB" id="A0A518BDW2"/>
<dbReference type="PANTHER" id="PTHR21343">
    <property type="entry name" value="DETHIOBIOTIN SYNTHETASE"/>
    <property type="match status" value="1"/>
</dbReference>
<feature type="active site" evidence="4">
    <location>
        <position position="428"/>
    </location>
</feature>
<keyword evidence="8" id="KW-1185">Reference proteome</keyword>
<keyword evidence="2 4" id="KW-0169">Cobalamin biosynthesis</keyword>
<dbReference type="NCBIfam" id="TIGR00313">
    <property type="entry name" value="cobQ"/>
    <property type="match status" value="1"/>
</dbReference>